<dbReference type="PANTHER" id="PTHR31691:SF1">
    <property type="entry name" value="ROTATIN"/>
    <property type="match status" value="1"/>
</dbReference>
<dbReference type="InterPro" id="IPR016024">
    <property type="entry name" value="ARM-type_fold"/>
</dbReference>
<protein>
    <submittedName>
        <fullName evidence="4">Rotatin</fullName>
    </submittedName>
</protein>
<dbReference type="InterPro" id="IPR011989">
    <property type="entry name" value="ARM-like"/>
</dbReference>
<feature type="compositionally biased region" description="Polar residues" evidence="1">
    <location>
        <begin position="1579"/>
        <end position="1603"/>
    </location>
</feature>
<organism evidence="3 4">
    <name type="scientific">Chanos chanos</name>
    <name type="common">Milkfish</name>
    <name type="synonym">Mugil chanos</name>
    <dbReference type="NCBI Taxonomy" id="29144"/>
    <lineage>
        <taxon>Eukaryota</taxon>
        <taxon>Metazoa</taxon>
        <taxon>Chordata</taxon>
        <taxon>Craniata</taxon>
        <taxon>Vertebrata</taxon>
        <taxon>Euteleostomi</taxon>
        <taxon>Actinopterygii</taxon>
        <taxon>Neopterygii</taxon>
        <taxon>Teleostei</taxon>
        <taxon>Ostariophysi</taxon>
        <taxon>Gonorynchiformes</taxon>
        <taxon>Chanidae</taxon>
        <taxon>Chanos</taxon>
    </lineage>
</organism>
<feature type="region of interest" description="Disordered" evidence="1">
    <location>
        <begin position="134"/>
        <end position="157"/>
    </location>
</feature>
<dbReference type="GO" id="GO:0005814">
    <property type="term" value="C:centriole"/>
    <property type="evidence" value="ECO:0007669"/>
    <property type="project" value="TreeGrafter"/>
</dbReference>
<dbReference type="CTD" id="25914"/>
<dbReference type="InterPro" id="IPR030791">
    <property type="entry name" value="Rotatin"/>
</dbReference>
<dbReference type="InParanoid" id="A0A6J2UYE9"/>
<dbReference type="PANTHER" id="PTHR31691">
    <property type="entry name" value="ROTATIN"/>
    <property type="match status" value="1"/>
</dbReference>
<feature type="region of interest" description="Disordered" evidence="1">
    <location>
        <begin position="1537"/>
        <end position="1604"/>
    </location>
</feature>
<proteinExistence type="predicted"/>
<dbReference type="Pfam" id="PF14726">
    <property type="entry name" value="RTTN_N"/>
    <property type="match status" value="1"/>
</dbReference>
<reference evidence="4" key="1">
    <citation type="submission" date="2025-08" db="UniProtKB">
        <authorList>
            <consortium name="RefSeq"/>
        </authorList>
    </citation>
    <scope>IDENTIFICATION</scope>
</reference>
<dbReference type="GO" id="GO:0005813">
    <property type="term" value="C:centrosome"/>
    <property type="evidence" value="ECO:0007669"/>
    <property type="project" value="InterPro"/>
</dbReference>
<dbReference type="OrthoDB" id="428850at2759"/>
<feature type="compositionally biased region" description="Low complexity" evidence="1">
    <location>
        <begin position="329"/>
        <end position="338"/>
    </location>
</feature>
<name>A0A6J2UYE9_CHACN</name>
<feature type="compositionally biased region" description="Low complexity" evidence="1">
    <location>
        <begin position="310"/>
        <end position="321"/>
    </location>
</feature>
<dbReference type="Proteomes" id="UP000504632">
    <property type="component" value="Chromosome 3"/>
</dbReference>
<evidence type="ECO:0000313" key="4">
    <source>
        <dbReference type="RefSeq" id="XP_030624643.1"/>
    </source>
</evidence>
<keyword evidence="3" id="KW-1185">Reference proteome</keyword>
<dbReference type="SUPFAM" id="SSF48371">
    <property type="entry name" value="ARM repeat"/>
    <property type="match status" value="3"/>
</dbReference>
<dbReference type="InterPro" id="IPR029249">
    <property type="entry name" value="Rotatin_N"/>
</dbReference>
<feature type="compositionally biased region" description="Pro residues" evidence="1">
    <location>
        <begin position="1567"/>
        <end position="1577"/>
    </location>
</feature>
<dbReference type="GO" id="GO:0010457">
    <property type="term" value="P:centriole-centriole cohesion"/>
    <property type="evidence" value="ECO:0007669"/>
    <property type="project" value="TreeGrafter"/>
</dbReference>
<feature type="domain" description="Rotatin N-terminal" evidence="2">
    <location>
        <begin position="16"/>
        <end position="112"/>
    </location>
</feature>
<feature type="compositionally biased region" description="Polar residues" evidence="1">
    <location>
        <begin position="1539"/>
        <end position="1555"/>
    </location>
</feature>
<dbReference type="GO" id="GO:0036064">
    <property type="term" value="C:ciliary basal body"/>
    <property type="evidence" value="ECO:0007669"/>
    <property type="project" value="InterPro"/>
</dbReference>
<sequence length="2224" mass="243599">MELSSIIKKIGHSLVEIRVRALRNIKCKLEHGLISVPDLVQEKMLFVFLLEWFNFPEVPMQEEVLELLDVLSKHPTGAQMLRDVGAVEFLTQLTPNVEPQLRAIVDGIFDQLFHLSPECLPDMSHEPQLMSPLQTENESSSRGYFQQSKPTQTDVPPPKVSVNAAVRCLKFSAFPWLSLTNTDRHILSSNESSLSSNNPNLVQTTCELLRDVIMQDFPAEIFLQRPSTVQSLLSLLCLDAETDVSYLTLQAIACLHQLCTNLRSRLRFHRDPSFCSAKQDPVSQNSSMSYSQEQRGPQQSVASSPEECSPRPSVVGRPGQRVRGDGQDGDAASNSSGSSQGGATPGLPLQSPQDQAHLELPELESEDPLELQVQQWSLAQFSVATIERAVPLLRTDSLRLFQRLVELLAEVLLLLGDSVAQELWDEPSLTAVELRERLQACMEALGDIMLHHNNPSSDKPESSLVFHRMAYMCSAIFTIRLLQTLMPVEKASENLPESTAGAIFILCLDTPFSLAFPSIHESAVAYLEQASSDSYSIYKTAARAAHSMETTCAFIKEAQAEGDKNWLELLELADQSLEGLPYHQHLPIVKECIQMCSHLWKFTEASPLLMTESQKIFLKLLCHPLLPVKTEAYTCTLNIVKDCLGVHNVAKPASSVSSGVNFLLHSRVLYEITTFGLQDQAREVNSAAKEILLYLLKGRLMMTAPAWRRFNEALHPVIAILQSYAGTNDALGNCILLLSEASDEMGDGAPSQTVRLRAALRLLFTKHHTVRNTAVQHLLPHLTQSEGASTARPALDSAVLSSLPSLYSLNKTVDIKLDNTNRSFVKVECVNKLYSILTSDTVDLVLRKSAAEQLCVVVQDPSMHAVLKSLGIVDKLIHFISESVHSNAMSRDCLLEPSVSILRKLVYADASLRHALAPRSSLLLTLLRASLIIKENQGEVAEAAALMCFLLFDEIARVDIWTDNTEPGSALASFSLPVSVIRRYNLPFQPASHHVVSPHCTVLPPSSDLLSLPPVREMLQFAWNRAWHSGIDGLLEQLNGLRSDIMEFHEDLVMSAAQGSALRVSDVGTGLRDCVRAVRSAGSHGTASEALARMHLYILTDRLALKPCSHSSKSTLQALPWHPAIERFLQVQPASGADQRLLVDIVAFLNIFFKQHRSDSDYQDLRWILELLHKQETNALLNLLPGAERGADARRATQGEAEDLQGLVSQRLQRELTAFFNTLLQRLTHTSDRLCAVLAGPLETQLAVHLLQCLRVSDGPRFYGLPSLERTLRSMAHVTALPGWSTHSSATDSHSLCLKYLSGLLEVISSFYVEWGGNSMSFMGKGVTKNAVICLLHLSHEMMSESKNKDWMSLWSLGHEQSADQQTSAHLGLAWLIPLWVDRDPEVRCASLAVGAALSSLESGCVALAASCQNISGGLWGTLLNILLEQQESSMVRREAAFILQNLLVMPMPANSEEAKDFTWQGPCVHDESSGLALVGLPALQALLYHCQFFEHVCQIVKSCYQGRHAFSLSTPGQPTYSTDDLNDSLRHWKGLSVPVNQSPAPGSMSTSSTLVLPGASGELHSPVPPSPVPPAQDTPVNRLTAQGQSDTDGSESSLSQDSRAAYGSSEPVSIVTPHLVSALCGLLSNLLAVLPEFTLNAFKQNLILSALASLVDAAAIERCVSELRTPALLPGDEEDARKQALSLLRSLSSFSKLLQHASVLSQDLASQLDFLRSLLARIVSVLTLNIADIDAGTRDVVFHTWTDLFMLLATLVCRNASAVCPSVSTALGRHWQPFSGTISVCLGRWASDPPLCAASLHFLCALLSEEAKSRGQETSRSTPSSPLARVLTGAPAEELCETLLQRYEKAPFSDPLKKITAKALMSLLACSPSAQNYACKAGLIDTSVEQMKQIYSRLQMESLNPVRSTHRRKEENSMKELKMILEILRNCLYLNSESKAVAAELRIAAVLLALWPWLLADDPVLAAALELLCVYTANCAAACGSLCGSSSNGAGQPSLPRATVSNSLMHCVMKLASQAIPDNSTIHTLAFSLLANLAISRDCKSVLQKSNFLQHFLSVPVPKPGSRHSGALVTLWLKLLLNVSFGEDGQQMILKLKGSLELLIDMAQHKNSSTKSAALIILHNICFSSINKPKVLANEKAVGLLVSCLDSNLPDVCAIGASALWSLLHNYQKAKATLKYPSIRLKVDEAHTTAKRDAEQKGHQPLHTYLFKCLENVKQLLSS</sequence>
<gene>
    <name evidence="4" type="primary">rttn</name>
</gene>
<dbReference type="RefSeq" id="XP_030624643.1">
    <property type="nucleotide sequence ID" value="XM_030768783.1"/>
</dbReference>
<dbReference type="Gene3D" id="1.25.10.10">
    <property type="entry name" value="Leucine-rich Repeat Variant"/>
    <property type="match status" value="1"/>
</dbReference>
<accession>A0A6J2UYE9</accession>
<evidence type="ECO:0000259" key="2">
    <source>
        <dbReference type="Pfam" id="PF14726"/>
    </source>
</evidence>
<dbReference type="GO" id="GO:0007099">
    <property type="term" value="P:centriole replication"/>
    <property type="evidence" value="ECO:0007669"/>
    <property type="project" value="TreeGrafter"/>
</dbReference>
<dbReference type="GeneID" id="115807674"/>
<evidence type="ECO:0000256" key="1">
    <source>
        <dbReference type="SAM" id="MobiDB-lite"/>
    </source>
</evidence>
<feature type="compositionally biased region" description="Polar residues" evidence="1">
    <location>
        <begin position="281"/>
        <end position="303"/>
    </location>
</feature>
<feature type="region of interest" description="Disordered" evidence="1">
    <location>
        <begin position="275"/>
        <end position="352"/>
    </location>
</feature>
<dbReference type="GO" id="GO:0032053">
    <property type="term" value="P:ciliary basal body organization"/>
    <property type="evidence" value="ECO:0007669"/>
    <property type="project" value="TreeGrafter"/>
</dbReference>
<feature type="compositionally biased region" description="Polar residues" evidence="1">
    <location>
        <begin position="134"/>
        <end position="154"/>
    </location>
</feature>
<evidence type="ECO:0000313" key="3">
    <source>
        <dbReference type="Proteomes" id="UP000504632"/>
    </source>
</evidence>